<sequence>MPRPTQTNRAVLVSALERAVRSPARVGRQSREVEATVTRLVDSAVRQARGERPPTEYRIDELARAAGTTTRNVRAYRERGLLPPPRRVGRLALYSDDHLGRLKLIGSMLERGYTSAHIDEMLTALRDGRQLSDILGVETEVADAWADGTHQMISRSEFTDAGFGPAELARLADLGLLVDDSVNTAGGPEATGEVRVRAPELVEPLLALVDGGVPPSAVLDIAERFAPVLTDLGRAAVQSGVDLSGIPDDQTIGDADLVGLVTAVLRLRALATAALSVTMRAAIREVLDAHSPDDAGHRSDPVDESVEVTDDPNRVSTERDAASG</sequence>
<evidence type="ECO:0000256" key="1">
    <source>
        <dbReference type="ARBA" id="ARBA00023125"/>
    </source>
</evidence>
<dbReference type="PANTHER" id="PTHR30204:SF93">
    <property type="entry name" value="HTH MERR-TYPE DOMAIN-CONTAINING PROTEIN"/>
    <property type="match status" value="1"/>
</dbReference>
<dbReference type="PRINTS" id="PR00040">
    <property type="entry name" value="HTHMERR"/>
</dbReference>
<keyword evidence="1" id="KW-0238">DNA-binding</keyword>
<dbReference type="EMBL" id="BANX01000026">
    <property type="protein sequence ID" value="GAC69622.1"/>
    <property type="molecule type" value="Genomic_DNA"/>
</dbReference>
<dbReference type="Pfam" id="PF13411">
    <property type="entry name" value="MerR_1"/>
    <property type="match status" value="1"/>
</dbReference>
<dbReference type="InterPro" id="IPR000551">
    <property type="entry name" value="MerR-type_HTH_dom"/>
</dbReference>
<dbReference type="AlphaFoldDB" id="M0QQ93"/>
<proteinExistence type="predicted"/>
<evidence type="ECO:0000259" key="3">
    <source>
        <dbReference type="PROSITE" id="PS50937"/>
    </source>
</evidence>
<dbReference type="PANTHER" id="PTHR30204">
    <property type="entry name" value="REDOX-CYCLING DRUG-SENSING TRANSCRIPTIONAL ACTIVATOR SOXR"/>
    <property type="match status" value="1"/>
</dbReference>
<dbReference type="GO" id="GO:0003677">
    <property type="term" value="F:DNA binding"/>
    <property type="evidence" value="ECO:0007669"/>
    <property type="project" value="UniProtKB-KW"/>
</dbReference>
<gene>
    <name evidence="4" type="ORF">GS4_26_00700</name>
</gene>
<organism evidence="4 5">
    <name type="scientific">Gordonia soli NBRC 108243</name>
    <dbReference type="NCBI Taxonomy" id="1223545"/>
    <lineage>
        <taxon>Bacteria</taxon>
        <taxon>Bacillati</taxon>
        <taxon>Actinomycetota</taxon>
        <taxon>Actinomycetes</taxon>
        <taxon>Mycobacteriales</taxon>
        <taxon>Gordoniaceae</taxon>
        <taxon>Gordonia</taxon>
    </lineage>
</organism>
<keyword evidence="5" id="KW-1185">Reference proteome</keyword>
<protein>
    <submittedName>
        <fullName evidence="4">Putative MerR family transcriptional regulator</fullName>
    </submittedName>
</protein>
<name>M0QQ93_9ACTN</name>
<dbReference type="PROSITE" id="PS50937">
    <property type="entry name" value="HTH_MERR_2"/>
    <property type="match status" value="1"/>
</dbReference>
<evidence type="ECO:0000256" key="2">
    <source>
        <dbReference type="SAM" id="MobiDB-lite"/>
    </source>
</evidence>
<dbReference type="Proteomes" id="UP000011666">
    <property type="component" value="Unassembled WGS sequence"/>
</dbReference>
<dbReference type="STRING" id="1223545.GS4_26_00700"/>
<feature type="region of interest" description="Disordered" evidence="2">
    <location>
        <begin position="291"/>
        <end position="324"/>
    </location>
</feature>
<evidence type="ECO:0000313" key="4">
    <source>
        <dbReference type="EMBL" id="GAC69622.1"/>
    </source>
</evidence>
<dbReference type="RefSeq" id="WP_007622870.1">
    <property type="nucleotide sequence ID" value="NZ_BANX01000026.1"/>
</dbReference>
<dbReference type="Gene3D" id="1.10.1660.10">
    <property type="match status" value="1"/>
</dbReference>
<comment type="caution">
    <text evidence="4">The sequence shown here is derived from an EMBL/GenBank/DDBJ whole genome shotgun (WGS) entry which is preliminary data.</text>
</comment>
<feature type="compositionally biased region" description="Basic and acidic residues" evidence="2">
    <location>
        <begin position="311"/>
        <end position="324"/>
    </location>
</feature>
<dbReference type="InterPro" id="IPR009061">
    <property type="entry name" value="DNA-bd_dom_put_sf"/>
</dbReference>
<dbReference type="InterPro" id="IPR047057">
    <property type="entry name" value="MerR_fam"/>
</dbReference>
<feature type="compositionally biased region" description="Basic and acidic residues" evidence="2">
    <location>
        <begin position="291"/>
        <end position="301"/>
    </location>
</feature>
<dbReference type="eggNOG" id="COG0789">
    <property type="taxonomic scope" value="Bacteria"/>
</dbReference>
<dbReference type="SMART" id="SM00422">
    <property type="entry name" value="HTH_MERR"/>
    <property type="match status" value="1"/>
</dbReference>
<evidence type="ECO:0000313" key="5">
    <source>
        <dbReference type="Proteomes" id="UP000011666"/>
    </source>
</evidence>
<accession>M0QQ93</accession>
<dbReference type="GO" id="GO:0003700">
    <property type="term" value="F:DNA-binding transcription factor activity"/>
    <property type="evidence" value="ECO:0007669"/>
    <property type="project" value="InterPro"/>
</dbReference>
<dbReference type="SUPFAM" id="SSF46955">
    <property type="entry name" value="Putative DNA-binding domain"/>
    <property type="match status" value="1"/>
</dbReference>
<reference evidence="4 5" key="1">
    <citation type="submission" date="2013-01" db="EMBL/GenBank/DDBJ databases">
        <title>Whole genome shotgun sequence of Gordonia soli NBRC 108243.</title>
        <authorList>
            <person name="Isaki-Nakamura S."/>
            <person name="Hosoyama A."/>
            <person name="Tsuchikane K."/>
            <person name="Ando Y."/>
            <person name="Baba S."/>
            <person name="Ohji S."/>
            <person name="Hamada M."/>
            <person name="Tamura T."/>
            <person name="Yamazoe A."/>
            <person name="Yamazaki S."/>
            <person name="Fujita N."/>
        </authorList>
    </citation>
    <scope>NUCLEOTIDE SEQUENCE [LARGE SCALE GENOMIC DNA]</scope>
    <source>
        <strain evidence="4 5">NBRC 108243</strain>
    </source>
</reference>
<feature type="domain" description="HTH merR-type" evidence="3">
    <location>
        <begin position="56"/>
        <end position="124"/>
    </location>
</feature>